<dbReference type="InterPro" id="IPR005182">
    <property type="entry name" value="YdbS-like_PH"/>
</dbReference>
<gene>
    <name evidence="3" type="ORF">SAMN04515671_0267</name>
</gene>
<keyword evidence="1" id="KW-0472">Membrane</keyword>
<feature type="domain" description="YdbS-like PH" evidence="2">
    <location>
        <begin position="89"/>
        <end position="161"/>
    </location>
</feature>
<dbReference type="RefSeq" id="WP_090474197.1">
    <property type="nucleotide sequence ID" value="NZ_LT629710.1"/>
</dbReference>
<reference evidence="3 4" key="1">
    <citation type="submission" date="2016-10" db="EMBL/GenBank/DDBJ databases">
        <authorList>
            <person name="de Groot N.N."/>
        </authorList>
    </citation>
    <scope>NUCLEOTIDE SEQUENCE [LARGE SCALE GENOMIC DNA]</scope>
    <source>
        <strain evidence="4">P4-7,KCTC 19426,CECT 7604</strain>
    </source>
</reference>
<feature type="transmembrane region" description="Helical" evidence="1">
    <location>
        <begin position="65"/>
        <end position="86"/>
    </location>
</feature>
<accession>A0A1H0HZ36</accession>
<dbReference type="OrthoDB" id="7364633at2"/>
<sequence length="174" mass="19069">MSGPSIPPDGTADPLPGDAPAARHQLPVRVLAYWRVRAAAFGLLSVGLTAWGAAGLDWFTEPIRWAVVGGLFVWFFVIGTMIRPVLRRRFLWYSLSDREIDLQHGWPVQTRTVVPMSRVQHLKTEQGLLARRFGLADLHIHTAAGTVVIEGLDGGEAALIRTRLGELAGLTDDV</sequence>
<feature type="transmembrane region" description="Helical" evidence="1">
    <location>
        <begin position="38"/>
        <end position="59"/>
    </location>
</feature>
<proteinExistence type="predicted"/>
<name>A0A1H0HZ36_9ACTN</name>
<keyword evidence="1" id="KW-1133">Transmembrane helix</keyword>
<dbReference type="Proteomes" id="UP000198741">
    <property type="component" value="Chromosome I"/>
</dbReference>
<evidence type="ECO:0000256" key="1">
    <source>
        <dbReference type="SAM" id="Phobius"/>
    </source>
</evidence>
<evidence type="ECO:0000259" key="2">
    <source>
        <dbReference type="Pfam" id="PF03703"/>
    </source>
</evidence>
<dbReference type="EMBL" id="LT629710">
    <property type="protein sequence ID" value="SDO24081.1"/>
    <property type="molecule type" value="Genomic_DNA"/>
</dbReference>
<dbReference type="PANTHER" id="PTHR34473:SF2">
    <property type="entry name" value="UPF0699 TRANSMEMBRANE PROTEIN YDBT"/>
    <property type="match status" value="1"/>
</dbReference>
<dbReference type="AlphaFoldDB" id="A0A1H0HZ36"/>
<organism evidence="3 4">
    <name type="scientific">Nakamurella panacisegetis</name>
    <dbReference type="NCBI Taxonomy" id="1090615"/>
    <lineage>
        <taxon>Bacteria</taxon>
        <taxon>Bacillati</taxon>
        <taxon>Actinomycetota</taxon>
        <taxon>Actinomycetes</taxon>
        <taxon>Nakamurellales</taxon>
        <taxon>Nakamurellaceae</taxon>
        <taxon>Nakamurella</taxon>
    </lineage>
</organism>
<protein>
    <recommendedName>
        <fullName evidence="2">YdbS-like PH domain-containing protein</fullName>
    </recommendedName>
</protein>
<dbReference type="STRING" id="1090615.SAMN04515671_0267"/>
<keyword evidence="1" id="KW-0812">Transmembrane</keyword>
<evidence type="ECO:0000313" key="4">
    <source>
        <dbReference type="Proteomes" id="UP000198741"/>
    </source>
</evidence>
<keyword evidence="4" id="KW-1185">Reference proteome</keyword>
<dbReference type="PANTHER" id="PTHR34473">
    <property type="entry name" value="UPF0699 TRANSMEMBRANE PROTEIN YDBS"/>
    <property type="match status" value="1"/>
</dbReference>
<evidence type="ECO:0000313" key="3">
    <source>
        <dbReference type="EMBL" id="SDO24081.1"/>
    </source>
</evidence>
<dbReference type="Pfam" id="PF03703">
    <property type="entry name" value="bPH_2"/>
    <property type="match status" value="1"/>
</dbReference>